<keyword evidence="11" id="KW-1185">Reference proteome</keyword>
<evidence type="ECO:0000259" key="9">
    <source>
        <dbReference type="PROSITE" id="PS50125"/>
    </source>
</evidence>
<feature type="region of interest" description="Disordered" evidence="8">
    <location>
        <begin position="859"/>
        <end position="883"/>
    </location>
</feature>
<evidence type="ECO:0000256" key="6">
    <source>
        <dbReference type="ARBA" id="ARBA00023239"/>
    </source>
</evidence>
<dbReference type="Pfam" id="PF00211">
    <property type="entry name" value="Guanylate_cyc"/>
    <property type="match status" value="1"/>
</dbReference>
<keyword evidence="6 7" id="KW-0456">Lyase</keyword>
<dbReference type="SMART" id="SM00044">
    <property type="entry name" value="CYCc"/>
    <property type="match status" value="1"/>
</dbReference>
<feature type="compositionally biased region" description="Low complexity" evidence="8">
    <location>
        <begin position="1076"/>
        <end position="1087"/>
    </location>
</feature>
<keyword evidence="5" id="KW-0472">Membrane</keyword>
<dbReference type="InterPro" id="IPR018297">
    <property type="entry name" value="A/G_cyclase_CS"/>
</dbReference>
<feature type="domain" description="Guanylate cyclase" evidence="9">
    <location>
        <begin position="1219"/>
        <end position="1361"/>
    </location>
</feature>
<evidence type="ECO:0000256" key="1">
    <source>
        <dbReference type="ARBA" id="ARBA00004370"/>
    </source>
</evidence>
<reference evidence="10" key="1">
    <citation type="journal article" date="2021" name="Proc. Natl. Acad. Sci. U.S.A.">
        <title>Three genomes in the algal genus Volvox reveal the fate of a haploid sex-determining region after a transition to homothallism.</title>
        <authorList>
            <person name="Yamamoto K."/>
            <person name="Hamaji T."/>
            <person name="Kawai-Toyooka H."/>
            <person name="Matsuzaki R."/>
            <person name="Takahashi F."/>
            <person name="Nishimura Y."/>
            <person name="Kawachi M."/>
            <person name="Noguchi H."/>
            <person name="Minakuchi Y."/>
            <person name="Umen J.G."/>
            <person name="Toyoda A."/>
            <person name="Nozaki H."/>
        </authorList>
    </citation>
    <scope>NUCLEOTIDE SEQUENCE</scope>
    <source>
        <strain evidence="10">NIES-3780</strain>
    </source>
</reference>
<dbReference type="FunFam" id="3.30.70.1230:FF:000057">
    <property type="entry name" value="Guanylate cyclase"/>
    <property type="match status" value="1"/>
</dbReference>
<organism evidence="10 11">
    <name type="scientific">Volvox africanus</name>
    <dbReference type="NCBI Taxonomy" id="51714"/>
    <lineage>
        <taxon>Eukaryota</taxon>
        <taxon>Viridiplantae</taxon>
        <taxon>Chlorophyta</taxon>
        <taxon>core chlorophytes</taxon>
        <taxon>Chlorophyceae</taxon>
        <taxon>CS clade</taxon>
        <taxon>Chlamydomonadales</taxon>
        <taxon>Volvocaceae</taxon>
        <taxon>Volvox</taxon>
    </lineage>
</organism>
<dbReference type="SUPFAM" id="SSF55073">
    <property type="entry name" value="Nucleotide cyclase"/>
    <property type="match status" value="1"/>
</dbReference>
<feature type="compositionally biased region" description="Polar residues" evidence="8">
    <location>
        <begin position="859"/>
        <end position="878"/>
    </location>
</feature>
<dbReference type="GO" id="GO:0007168">
    <property type="term" value="P:receptor guanylyl cyclase signaling pathway"/>
    <property type="evidence" value="ECO:0007669"/>
    <property type="project" value="TreeGrafter"/>
</dbReference>
<feature type="compositionally biased region" description="Basic residues" evidence="8">
    <location>
        <begin position="765"/>
        <end position="775"/>
    </location>
</feature>
<keyword evidence="4" id="KW-1133">Transmembrane helix</keyword>
<dbReference type="CDD" id="cd07302">
    <property type="entry name" value="CHD"/>
    <property type="match status" value="1"/>
</dbReference>
<evidence type="ECO:0000256" key="7">
    <source>
        <dbReference type="RuleBase" id="RU000405"/>
    </source>
</evidence>
<sequence>MFCCFRGSPAAQADRIAVFSDLSPSLHNGGPSSTRSGEPGKAAALLELVTTTPSDCATKASLGRINCSGTVDRAVLECEAGPTEPRQQHHGIWASLVESLRANAAKQASALGSVGGPIDCDAALRLPPGGTVMLMQDLLPQMDNLADPVALVTFDRIAKRALRSQRVSPHLLMDINMEAMFAGGVVSQPCLPDMSSEQQSLEPSGHMPAQAVLHLLQRHYCHAEAIRLSIHHTNPALKSLLGCPGVAEYEALLAELLSTDSMLQAVLHDNCLCMLEGLTTSNAQLIVHHPIRNTASRMVLPVMLQPMLVWRRPRGAPPSVSEMPTMAVVVRYMLSAGLHDALQHLHRVYAMLSSLSGIVTLFTLRGRVLHQNTASVRYMGLRTGYCSDTLTAANATNGGGGGVADIQQSNDLTDASGLALGSLLRQIFALSSEQLDDMLEDVLEGKTWKGIVRVPSLLTPTTDPGPAQAAVLVARGMSGMTAGATPNGSNAQVMSTWERLGPVLMSTQPGARRSVAQNGNQSDVEGHSDMVGALMMTQMDGDKSNGGPPDGAQQVGPRLESAINSSAPPAAVAALRTNASTLNGAGSRTGGGTGEISSPDSCIFLAMGSTSGTTFSRMNNGSHLGTQTSSIRMAVQQRAIVSRLSSNDLPEGTSLAATLSAPGGGGGGGGRGSGGQGSVTTGTSSGGGGVNPSPCYVASKLSGSAPVVPSNPRPQSGIRVPGTGLLRTLMENGASIIGEIDRASNHIGFVESKAGMANLTEEHVRRRHQHQHQHQHQQPGLTDAARRSIVRRRSALKMTSSSTDDNPLSTSTWGLFDNHRGRGESKSFTLRRNNSPTAGNVKRVGTERQLERTAVTQSQNEFHSVTATASSLNSGNGSTKKRPPSRLMSFLANKNIAGAPVGGGHPARSLNLGGVNQVWSSSLVSDVGVTAGAAVSMLKGVSSTTELELGSRQGSSLGRSGMSVLTMQHLTNTVTAMEAAVTSTVAGESIGNLGGVNGVGTAAANTAASGTQAASPRRPPTRRVLRPAVEDVAEESGAECSGRLQPLSASARESGCDTIVTAGALPHLSAVMQAARASSSSQATSRMPTAGQLLSPSQMGPASERESGAADDDDDDDCWHEITASTLRDPVNGEQAILLMQVDVSARVRAERRIAEVLEAEHKLLESVFPRHVLELAATRRPKNASGRPGVGPMSKFSLAELPLAQNCASVATYHPMVTILFSDIIGFTSMCHEIPATKVMEFLNNLYSRLDTLLDVYGVYKVETIGDCYMVAGGLMTRDSDGFMTVRGSDSTDELHAAKVMSFAKAMLRETSEVLLPTTGEPVQMRIGLHSGPVMSGIVGSKMPRFCLFGDTVNTASRMESTCPPGSIHVSGATREFLLNEDWEPTGGVMVKGKGVMETFRWVPLDPESSPQTRVTGGQRHNRPRRASSIAYIQTGGVGAGIGVTGGAGVGAPSREGSGNITLSLQAVQGVGSGPGGLSSATGSIGINSGANNTHHPSPQSFLALQNGIPVKGCRAASANITFTSAMGFGPPGQEGNHGPPGVDTSVAGQGPQMHFGRGRATGFTGSSLGSSNVTGMRRKPHRSCSTTALAYKGLSRPT</sequence>
<evidence type="ECO:0000313" key="11">
    <source>
        <dbReference type="Proteomes" id="UP000747399"/>
    </source>
</evidence>
<accession>A0A8J4BJV1</accession>
<comment type="caution">
    <text evidence="10">The sequence shown here is derived from an EMBL/GenBank/DDBJ whole genome shotgun (WGS) entry which is preliminary data.</text>
</comment>
<evidence type="ECO:0000256" key="2">
    <source>
        <dbReference type="ARBA" id="ARBA00022692"/>
    </source>
</evidence>
<protein>
    <recommendedName>
        <fullName evidence="9">Guanylate cyclase domain-containing protein</fullName>
    </recommendedName>
</protein>
<dbReference type="GO" id="GO:0035556">
    <property type="term" value="P:intracellular signal transduction"/>
    <property type="evidence" value="ECO:0007669"/>
    <property type="project" value="InterPro"/>
</dbReference>
<evidence type="ECO:0000256" key="3">
    <source>
        <dbReference type="ARBA" id="ARBA00022741"/>
    </source>
</evidence>
<dbReference type="GO" id="GO:0004383">
    <property type="term" value="F:guanylate cyclase activity"/>
    <property type="evidence" value="ECO:0007669"/>
    <property type="project" value="TreeGrafter"/>
</dbReference>
<feature type="compositionally biased region" description="Acidic residues" evidence="8">
    <location>
        <begin position="1109"/>
        <end position="1118"/>
    </location>
</feature>
<dbReference type="InterPro" id="IPR001054">
    <property type="entry name" value="A/G_cyclase"/>
</dbReference>
<feature type="region of interest" description="Disordered" evidence="8">
    <location>
        <begin position="1528"/>
        <end position="1586"/>
    </location>
</feature>
<dbReference type="EMBL" id="BNCO01000059">
    <property type="protein sequence ID" value="GIL63694.1"/>
    <property type="molecule type" value="Genomic_DNA"/>
</dbReference>
<dbReference type="Gene3D" id="3.30.70.1230">
    <property type="entry name" value="Nucleotide cyclase"/>
    <property type="match status" value="1"/>
</dbReference>
<keyword evidence="2" id="KW-0812">Transmembrane</keyword>
<dbReference type="GO" id="GO:0001653">
    <property type="term" value="F:peptide receptor activity"/>
    <property type="evidence" value="ECO:0007669"/>
    <property type="project" value="TreeGrafter"/>
</dbReference>
<feature type="compositionally biased region" description="Gly residues" evidence="8">
    <location>
        <begin position="662"/>
        <end position="677"/>
    </location>
</feature>
<dbReference type="PROSITE" id="PS00452">
    <property type="entry name" value="GUANYLATE_CYCLASE_1"/>
    <property type="match status" value="1"/>
</dbReference>
<proteinExistence type="inferred from homology"/>
<feature type="compositionally biased region" description="Polar residues" evidence="8">
    <location>
        <begin position="826"/>
        <end position="838"/>
    </location>
</feature>
<dbReference type="Proteomes" id="UP000747399">
    <property type="component" value="Unassembled WGS sequence"/>
</dbReference>
<dbReference type="PANTHER" id="PTHR11920">
    <property type="entry name" value="GUANYLYL CYCLASE"/>
    <property type="match status" value="1"/>
</dbReference>
<comment type="similarity">
    <text evidence="7">Belongs to the adenylyl cyclase class-4/guanylyl cyclase family.</text>
</comment>
<evidence type="ECO:0000256" key="8">
    <source>
        <dbReference type="SAM" id="MobiDB-lite"/>
    </source>
</evidence>
<evidence type="ECO:0000256" key="4">
    <source>
        <dbReference type="ARBA" id="ARBA00022989"/>
    </source>
</evidence>
<feature type="region of interest" description="Disordered" evidence="8">
    <location>
        <begin position="1406"/>
        <end position="1425"/>
    </location>
</feature>
<feature type="region of interest" description="Disordered" evidence="8">
    <location>
        <begin position="1076"/>
        <end position="1118"/>
    </location>
</feature>
<feature type="region of interest" description="Disordered" evidence="8">
    <location>
        <begin position="765"/>
        <end position="843"/>
    </location>
</feature>
<dbReference type="InterPro" id="IPR050401">
    <property type="entry name" value="Cyclic_nucleotide_synthase"/>
</dbReference>
<comment type="subcellular location">
    <subcellularLocation>
        <location evidence="1">Membrane</location>
    </subcellularLocation>
</comment>
<gene>
    <name evidence="10" type="ORF">Vafri_17712</name>
</gene>
<feature type="region of interest" description="Disordered" evidence="8">
    <location>
        <begin position="645"/>
        <end position="691"/>
    </location>
</feature>
<dbReference type="PANTHER" id="PTHR11920:SF335">
    <property type="entry name" value="GUANYLATE CYCLASE"/>
    <property type="match status" value="1"/>
</dbReference>
<dbReference type="InterPro" id="IPR029787">
    <property type="entry name" value="Nucleotide_cyclase"/>
</dbReference>
<feature type="region of interest" description="Disordered" evidence="8">
    <location>
        <begin position="538"/>
        <end position="557"/>
    </location>
</feature>
<dbReference type="PROSITE" id="PS50125">
    <property type="entry name" value="GUANYLATE_CYCLASE_2"/>
    <property type="match status" value="1"/>
</dbReference>
<dbReference type="GO" id="GO:0004016">
    <property type="term" value="F:adenylate cyclase activity"/>
    <property type="evidence" value="ECO:0007669"/>
    <property type="project" value="TreeGrafter"/>
</dbReference>
<dbReference type="GO" id="GO:0000166">
    <property type="term" value="F:nucleotide binding"/>
    <property type="evidence" value="ECO:0007669"/>
    <property type="project" value="UniProtKB-KW"/>
</dbReference>
<feature type="compositionally biased region" description="Polar residues" evidence="8">
    <location>
        <begin position="1565"/>
        <end position="1576"/>
    </location>
</feature>
<name>A0A8J4BJV1_9CHLO</name>
<keyword evidence="3" id="KW-0547">Nucleotide-binding</keyword>
<evidence type="ECO:0000256" key="5">
    <source>
        <dbReference type="ARBA" id="ARBA00023136"/>
    </source>
</evidence>
<feature type="compositionally biased region" description="Polar residues" evidence="8">
    <location>
        <begin position="797"/>
        <end position="813"/>
    </location>
</feature>
<evidence type="ECO:0000313" key="10">
    <source>
        <dbReference type="EMBL" id="GIL63694.1"/>
    </source>
</evidence>
<dbReference type="GO" id="GO:0005886">
    <property type="term" value="C:plasma membrane"/>
    <property type="evidence" value="ECO:0007669"/>
    <property type="project" value="TreeGrafter"/>
</dbReference>